<evidence type="ECO:0000313" key="1">
    <source>
        <dbReference type="EMBL" id="TKI94842.1"/>
    </source>
</evidence>
<reference evidence="1 2" key="1">
    <citation type="journal article" date="2019" name="Environ. Microbiol.">
        <title>An active ?-lactamase is a part of an orchestrated cell wall stress resistance network of Bacillus subtilis and related rhizosphere species.</title>
        <authorList>
            <person name="Bucher T."/>
            <person name="Keren-Paz A."/>
            <person name="Hausser J."/>
            <person name="Olender T."/>
            <person name="Cytryn E."/>
            <person name="Kolodkin-Gal I."/>
        </authorList>
    </citation>
    <scope>NUCLEOTIDE SEQUENCE [LARGE SCALE GENOMIC DNA]</scope>
    <source>
        <strain evidence="1 2">I32</strain>
    </source>
</reference>
<sequence length="105" mass="11929">EVGKEFEKQYGMSVSEIQIVAAESTAEVKSAKDIQSVVVTLKEKERSKNDAIETVKPVEINTKEPPKKVEETNVEMKDFFSSRWQLENKQIQVQMEGRTGRVNGQ</sequence>
<proteinExistence type="predicted"/>
<name>A0A9X9F3L4_BACCE</name>
<dbReference type="AlphaFoldDB" id="A0A9X9F3L4"/>
<dbReference type="EMBL" id="SZOH01002449">
    <property type="protein sequence ID" value="TKI94842.1"/>
    <property type="molecule type" value="Genomic_DNA"/>
</dbReference>
<protein>
    <submittedName>
        <fullName evidence="1">Stage III sporulation protein AF</fullName>
    </submittedName>
</protein>
<comment type="caution">
    <text evidence="1">The sequence shown here is derived from an EMBL/GenBank/DDBJ whole genome shotgun (WGS) entry which is preliminary data.</text>
</comment>
<organism evidence="1 2">
    <name type="scientific">Bacillus cereus</name>
    <dbReference type="NCBI Taxonomy" id="1396"/>
    <lineage>
        <taxon>Bacteria</taxon>
        <taxon>Bacillati</taxon>
        <taxon>Bacillota</taxon>
        <taxon>Bacilli</taxon>
        <taxon>Bacillales</taxon>
        <taxon>Bacillaceae</taxon>
        <taxon>Bacillus</taxon>
        <taxon>Bacillus cereus group</taxon>
    </lineage>
</organism>
<gene>
    <name evidence="1" type="ORF">FC695_28040</name>
</gene>
<feature type="non-terminal residue" evidence="1">
    <location>
        <position position="1"/>
    </location>
</feature>
<dbReference type="InterPro" id="IPR014245">
    <property type="entry name" value="Spore_III_AF"/>
</dbReference>
<dbReference type="Proteomes" id="UP000308444">
    <property type="component" value="Unassembled WGS sequence"/>
</dbReference>
<accession>A0A9X9F3L4</accession>
<evidence type="ECO:0000313" key="2">
    <source>
        <dbReference type="Proteomes" id="UP000308444"/>
    </source>
</evidence>
<dbReference type="Pfam" id="PF09581">
    <property type="entry name" value="Spore_III_AF"/>
    <property type="match status" value="1"/>
</dbReference>